<protein>
    <submittedName>
        <fullName evidence="2">Uncharacterized protein</fullName>
    </submittedName>
</protein>
<reference evidence="2" key="2">
    <citation type="submission" date="2020-06" db="EMBL/GenBank/DDBJ databases">
        <title>Helianthus annuus Genome sequencing and assembly Release 2.</title>
        <authorList>
            <person name="Gouzy J."/>
            <person name="Langlade N."/>
            <person name="Munos S."/>
        </authorList>
    </citation>
    <scope>NUCLEOTIDE SEQUENCE</scope>
    <source>
        <tissue evidence="2">Leaves</tissue>
    </source>
</reference>
<dbReference type="Gramene" id="mRNA:HanXRQr2_Chr14g0628811">
    <property type="protein sequence ID" value="mRNA:HanXRQr2_Chr14g0628811"/>
    <property type="gene ID" value="HanXRQr2_Chr14g0628811"/>
</dbReference>
<keyword evidence="3" id="KW-1185">Reference proteome</keyword>
<sequence length="132" mass="14335">MHENPTRAFTFPEGVLAMGGLSPLYSVRPRAFFRKKGDCGDIKFMVGDKVNPEMGYVLEKKAPSKGSSVHAEDSFAVEKGEEVPSQEESSSEEAEGSRGSLRAKSLSDDGDDEDLESRLLPKVGIPEPQIFG</sequence>
<evidence type="ECO:0000256" key="1">
    <source>
        <dbReference type="SAM" id="MobiDB-lite"/>
    </source>
</evidence>
<dbReference type="Proteomes" id="UP000215914">
    <property type="component" value="Unassembled WGS sequence"/>
</dbReference>
<evidence type="ECO:0000313" key="3">
    <source>
        <dbReference type="Proteomes" id="UP000215914"/>
    </source>
</evidence>
<proteinExistence type="predicted"/>
<reference evidence="2" key="1">
    <citation type="journal article" date="2017" name="Nature">
        <title>The sunflower genome provides insights into oil metabolism, flowering and Asterid evolution.</title>
        <authorList>
            <person name="Badouin H."/>
            <person name="Gouzy J."/>
            <person name="Grassa C.J."/>
            <person name="Murat F."/>
            <person name="Staton S.E."/>
            <person name="Cottret L."/>
            <person name="Lelandais-Briere C."/>
            <person name="Owens G.L."/>
            <person name="Carrere S."/>
            <person name="Mayjonade B."/>
            <person name="Legrand L."/>
            <person name="Gill N."/>
            <person name="Kane N.C."/>
            <person name="Bowers J.E."/>
            <person name="Hubner S."/>
            <person name="Bellec A."/>
            <person name="Berard A."/>
            <person name="Berges H."/>
            <person name="Blanchet N."/>
            <person name="Boniface M.C."/>
            <person name="Brunel D."/>
            <person name="Catrice O."/>
            <person name="Chaidir N."/>
            <person name="Claudel C."/>
            <person name="Donnadieu C."/>
            <person name="Faraut T."/>
            <person name="Fievet G."/>
            <person name="Helmstetter N."/>
            <person name="King M."/>
            <person name="Knapp S.J."/>
            <person name="Lai Z."/>
            <person name="Le Paslier M.C."/>
            <person name="Lippi Y."/>
            <person name="Lorenzon L."/>
            <person name="Mandel J.R."/>
            <person name="Marage G."/>
            <person name="Marchand G."/>
            <person name="Marquand E."/>
            <person name="Bret-Mestries E."/>
            <person name="Morien E."/>
            <person name="Nambeesan S."/>
            <person name="Nguyen T."/>
            <person name="Pegot-Espagnet P."/>
            <person name="Pouilly N."/>
            <person name="Raftis F."/>
            <person name="Sallet E."/>
            <person name="Schiex T."/>
            <person name="Thomas J."/>
            <person name="Vandecasteele C."/>
            <person name="Vares D."/>
            <person name="Vear F."/>
            <person name="Vautrin S."/>
            <person name="Crespi M."/>
            <person name="Mangin B."/>
            <person name="Burke J.M."/>
            <person name="Salse J."/>
            <person name="Munos S."/>
            <person name="Vincourt P."/>
            <person name="Rieseberg L.H."/>
            <person name="Langlade N.B."/>
        </authorList>
    </citation>
    <scope>NUCLEOTIDE SEQUENCE</scope>
    <source>
        <tissue evidence="2">Leaves</tissue>
    </source>
</reference>
<comment type="caution">
    <text evidence="2">The sequence shown here is derived from an EMBL/GenBank/DDBJ whole genome shotgun (WGS) entry which is preliminary data.</text>
</comment>
<evidence type="ECO:0000313" key="2">
    <source>
        <dbReference type="EMBL" id="KAF5767788.1"/>
    </source>
</evidence>
<gene>
    <name evidence="2" type="ORF">HanXRQr2_Chr14g0628811</name>
</gene>
<feature type="compositionally biased region" description="Basic and acidic residues" evidence="1">
    <location>
        <begin position="70"/>
        <end position="82"/>
    </location>
</feature>
<dbReference type="AlphaFoldDB" id="A0A9K3H6E0"/>
<dbReference type="EMBL" id="MNCJ02000329">
    <property type="protein sequence ID" value="KAF5767788.1"/>
    <property type="molecule type" value="Genomic_DNA"/>
</dbReference>
<feature type="region of interest" description="Disordered" evidence="1">
    <location>
        <begin position="61"/>
        <end position="132"/>
    </location>
</feature>
<accession>A0A9K3H6E0</accession>
<name>A0A9K3H6E0_HELAN</name>
<organism evidence="2 3">
    <name type="scientific">Helianthus annuus</name>
    <name type="common">Common sunflower</name>
    <dbReference type="NCBI Taxonomy" id="4232"/>
    <lineage>
        <taxon>Eukaryota</taxon>
        <taxon>Viridiplantae</taxon>
        <taxon>Streptophyta</taxon>
        <taxon>Embryophyta</taxon>
        <taxon>Tracheophyta</taxon>
        <taxon>Spermatophyta</taxon>
        <taxon>Magnoliopsida</taxon>
        <taxon>eudicotyledons</taxon>
        <taxon>Gunneridae</taxon>
        <taxon>Pentapetalae</taxon>
        <taxon>asterids</taxon>
        <taxon>campanulids</taxon>
        <taxon>Asterales</taxon>
        <taxon>Asteraceae</taxon>
        <taxon>Asteroideae</taxon>
        <taxon>Heliantheae alliance</taxon>
        <taxon>Heliantheae</taxon>
        <taxon>Helianthus</taxon>
    </lineage>
</organism>